<dbReference type="OMA" id="NENFRAM"/>
<proteinExistence type="predicted"/>
<protein>
    <submittedName>
        <fullName evidence="1">Uncharacterized protein</fullName>
    </submittedName>
</protein>
<name>A0A2T4GJS6_FUSCU</name>
<reference evidence="1 3" key="1">
    <citation type="submission" date="2018-02" db="EMBL/GenBank/DDBJ databases">
        <title>Fusarium culmorum secondary metabolites in fungal-bacterial-plant interactions.</title>
        <authorList>
            <person name="Schmidt R."/>
        </authorList>
    </citation>
    <scope>NUCLEOTIDE SEQUENCE [LARGE SCALE GENOMIC DNA]</scope>
    <source>
        <strain evidence="1 3">PV</strain>
    </source>
</reference>
<keyword evidence="3" id="KW-1185">Reference proteome</keyword>
<gene>
    <name evidence="1" type="ORF">FCULG_00002317</name>
    <name evidence="2" type="ORF">HYE67_000690</name>
</gene>
<dbReference type="EMBL" id="CP064747">
    <property type="protein sequence ID" value="QPC58459.1"/>
    <property type="molecule type" value="Genomic_DNA"/>
</dbReference>
<sequence>MYKGTTGMSRSWGNKLAKGRILNMRAQQQGDSGYDTERRGFAIDARSVNENFRAMQTWTWSSARQMLHTVYVQAISISQYTYIIALFSHVCLISYPEVVVLALRSSSSKYCFYHQSLITYTQTLGINFCKCQWVRRYCLPLEAYDFLLKTQRFATGKSLCKGMPISVSTYGSAYDERCVLEHSIRSEYEDKTSETLPISVTTWRPDSPHDSRYRVKTSHDLEKKISTPCYTPGLLNKTLVPTNLRDLDNIGLTDVIP</sequence>
<evidence type="ECO:0000313" key="1">
    <source>
        <dbReference type="EMBL" id="PTD03834.1"/>
    </source>
</evidence>
<reference evidence="2" key="2">
    <citation type="submission" date="2020-11" db="EMBL/GenBank/DDBJ databases">
        <title>The chromosome-scale genome resource for two endophytic Fusarium species: F. culmorum and F. pseudograminearum.</title>
        <authorList>
            <person name="Yuan Z."/>
        </authorList>
    </citation>
    <scope>NUCLEOTIDE SEQUENCE</scope>
    <source>
        <strain evidence="2">Class2-1B</strain>
    </source>
</reference>
<dbReference type="Proteomes" id="UP000663297">
    <property type="component" value="Chromosome 1"/>
</dbReference>
<dbReference type="OrthoDB" id="10501405at2759"/>
<evidence type="ECO:0000313" key="2">
    <source>
        <dbReference type="EMBL" id="QPC58459.1"/>
    </source>
</evidence>
<evidence type="ECO:0000313" key="3">
    <source>
        <dbReference type="Proteomes" id="UP000241587"/>
    </source>
</evidence>
<organism evidence="1 3">
    <name type="scientific">Fusarium culmorum</name>
    <dbReference type="NCBI Taxonomy" id="5516"/>
    <lineage>
        <taxon>Eukaryota</taxon>
        <taxon>Fungi</taxon>
        <taxon>Dikarya</taxon>
        <taxon>Ascomycota</taxon>
        <taxon>Pezizomycotina</taxon>
        <taxon>Sordariomycetes</taxon>
        <taxon>Hypocreomycetidae</taxon>
        <taxon>Hypocreales</taxon>
        <taxon>Nectriaceae</taxon>
        <taxon>Fusarium</taxon>
    </lineage>
</organism>
<accession>A0A2T4GJS6</accession>
<dbReference type="EMBL" id="PVEM01000012">
    <property type="protein sequence ID" value="PTD03834.1"/>
    <property type="molecule type" value="Genomic_DNA"/>
</dbReference>
<dbReference type="Proteomes" id="UP000241587">
    <property type="component" value="Unassembled WGS sequence"/>
</dbReference>
<dbReference type="AlphaFoldDB" id="A0A2T4GJS6"/>